<dbReference type="Gene3D" id="3.90.1300.10">
    <property type="entry name" value="Amidase signature (AS) domain"/>
    <property type="match status" value="1"/>
</dbReference>
<keyword evidence="2 8" id="KW-0436">Ligase</keyword>
<gene>
    <name evidence="8" type="primary">gatA</name>
    <name evidence="10" type="ORF">J2S11_003182</name>
</gene>
<evidence type="ECO:0000256" key="4">
    <source>
        <dbReference type="ARBA" id="ARBA00022840"/>
    </source>
</evidence>
<evidence type="ECO:0000256" key="6">
    <source>
        <dbReference type="ARBA" id="ARBA00025295"/>
    </source>
</evidence>
<dbReference type="InterPro" id="IPR004412">
    <property type="entry name" value="GatA"/>
</dbReference>
<dbReference type="PANTHER" id="PTHR11895:SF151">
    <property type="entry name" value="GLUTAMYL-TRNA(GLN) AMIDOTRANSFERASE SUBUNIT A"/>
    <property type="match status" value="1"/>
</dbReference>
<feature type="active site" description="Charge relay system" evidence="8">
    <location>
        <position position="83"/>
    </location>
</feature>
<organism evidence="10 11">
    <name type="scientific">Caldalkalibacillus horti</name>
    <dbReference type="NCBI Taxonomy" id="77523"/>
    <lineage>
        <taxon>Bacteria</taxon>
        <taxon>Bacillati</taxon>
        <taxon>Bacillota</taxon>
        <taxon>Bacilli</taxon>
        <taxon>Bacillales</taxon>
        <taxon>Bacillaceae</taxon>
        <taxon>Caldalkalibacillus</taxon>
    </lineage>
</organism>
<evidence type="ECO:0000256" key="3">
    <source>
        <dbReference type="ARBA" id="ARBA00022741"/>
    </source>
</evidence>
<protein>
    <recommendedName>
        <fullName evidence="8">Glutamyl-tRNA(Gln) amidotransferase subunit A</fullName>
        <shortName evidence="8">Glu-ADT subunit A</shortName>
        <ecNumber evidence="8">6.3.5.7</ecNumber>
    </recommendedName>
</protein>
<feature type="active site" description="Charge relay system" evidence="8">
    <location>
        <position position="158"/>
    </location>
</feature>
<name>A0ABT9W1X3_9BACI</name>
<reference evidence="10 11" key="1">
    <citation type="submission" date="2023-07" db="EMBL/GenBank/DDBJ databases">
        <title>Genomic Encyclopedia of Type Strains, Phase IV (KMG-IV): sequencing the most valuable type-strain genomes for metagenomic binning, comparative biology and taxonomic classification.</title>
        <authorList>
            <person name="Goeker M."/>
        </authorList>
    </citation>
    <scope>NUCLEOTIDE SEQUENCE [LARGE SCALE GENOMIC DNA]</scope>
    <source>
        <strain evidence="10 11">DSM 12751</strain>
    </source>
</reference>
<dbReference type="GO" id="GO:0050566">
    <property type="term" value="F:asparaginyl-tRNA synthase (glutamine-hydrolyzing) activity"/>
    <property type="evidence" value="ECO:0007669"/>
    <property type="project" value="UniProtKB-EC"/>
</dbReference>
<dbReference type="PANTHER" id="PTHR11895">
    <property type="entry name" value="TRANSAMIDASE"/>
    <property type="match status" value="1"/>
</dbReference>
<dbReference type="SUPFAM" id="SSF75304">
    <property type="entry name" value="Amidase signature (AS) enzymes"/>
    <property type="match status" value="1"/>
</dbReference>
<dbReference type="RefSeq" id="WP_307396066.1">
    <property type="nucleotide sequence ID" value="NZ_BAAADK010000014.1"/>
</dbReference>
<dbReference type="EMBL" id="JAUSTY010000014">
    <property type="protein sequence ID" value="MDQ0167257.1"/>
    <property type="molecule type" value="Genomic_DNA"/>
</dbReference>
<evidence type="ECO:0000256" key="1">
    <source>
        <dbReference type="ARBA" id="ARBA00008069"/>
    </source>
</evidence>
<dbReference type="PROSITE" id="PS00571">
    <property type="entry name" value="AMIDASES"/>
    <property type="match status" value="1"/>
</dbReference>
<comment type="function">
    <text evidence="6 8">Allows the formation of correctly charged Gln-tRNA(Gln) through the transamidation of misacylated Glu-tRNA(Gln) in organisms which lack glutaminyl-tRNA synthetase. The reaction takes place in the presence of glutamine and ATP through an activated gamma-phospho-Glu-tRNA(Gln).</text>
</comment>
<dbReference type="EC" id="6.3.5.7" evidence="8"/>
<sequence>MSHLDLKLSDLHKQLKDEDLTVTQLVEEAIAQIRQVDGQVQAFLTIDEQGALAKAAELDKQLNDTEATLDEQGILFGLPAGIKDNISTKGLKTTCASKLLENFVPVYNATVVDKLDQAQSVTVGKLNMDEFAMGSSNENSGYAVTRNPWNLDYVPGGSSGGAAAAVAAREVYFALGSDTGGSIRQPAAFCGVVGLKPTYGLVSRFGLVAFASSLDQIGPVTKNVEDAAYVLQAIAGHDKQDSTSAEVEIPDYLSALTGDVQGLRIAVPKEYIGEGVQPEVKEKVIEALKVLEKLGATWEEVSLPHSEYAVPTYYILSSSEASSNLARFDGVRYGVRAENAENLIDLYKKTRSQGFGEEVKRRIMLGTYALSSGYYDAYYLKAQKVRTLIKQDFEQLFESYDVIIGPTAPTTAFKIGEKIDDPLTMYVEDILTIPVNLAGVPAISVPCGLASNGLPVGLQIIGKAFDEETVLRVAHAFEQETEHHQLRPELVGKGE</sequence>
<comment type="catalytic activity">
    <reaction evidence="7 8">
        <text>L-glutamyl-tRNA(Gln) + L-glutamine + ATP + H2O = L-glutaminyl-tRNA(Gln) + L-glutamate + ADP + phosphate + H(+)</text>
        <dbReference type="Rhea" id="RHEA:17521"/>
        <dbReference type="Rhea" id="RHEA-COMP:9681"/>
        <dbReference type="Rhea" id="RHEA-COMP:9684"/>
        <dbReference type="ChEBI" id="CHEBI:15377"/>
        <dbReference type="ChEBI" id="CHEBI:15378"/>
        <dbReference type="ChEBI" id="CHEBI:29985"/>
        <dbReference type="ChEBI" id="CHEBI:30616"/>
        <dbReference type="ChEBI" id="CHEBI:43474"/>
        <dbReference type="ChEBI" id="CHEBI:58359"/>
        <dbReference type="ChEBI" id="CHEBI:78520"/>
        <dbReference type="ChEBI" id="CHEBI:78521"/>
        <dbReference type="ChEBI" id="CHEBI:456216"/>
        <dbReference type="EC" id="6.3.5.7"/>
    </reaction>
</comment>
<dbReference type="InterPro" id="IPR023631">
    <property type="entry name" value="Amidase_dom"/>
</dbReference>
<dbReference type="GO" id="GO:0050567">
    <property type="term" value="F:glutaminyl-tRNA synthase (glutamine-hydrolyzing) activity"/>
    <property type="evidence" value="ECO:0007669"/>
    <property type="project" value="UniProtKB-EC"/>
</dbReference>
<proteinExistence type="inferred from homology"/>
<comment type="caution">
    <text evidence="10">The sequence shown here is derived from an EMBL/GenBank/DDBJ whole genome shotgun (WGS) entry which is preliminary data.</text>
</comment>
<accession>A0ABT9W1X3</accession>
<evidence type="ECO:0000256" key="2">
    <source>
        <dbReference type="ARBA" id="ARBA00022598"/>
    </source>
</evidence>
<dbReference type="HAMAP" id="MF_00120">
    <property type="entry name" value="GatA"/>
    <property type="match status" value="1"/>
</dbReference>
<evidence type="ECO:0000256" key="7">
    <source>
        <dbReference type="ARBA" id="ARBA00047407"/>
    </source>
</evidence>
<evidence type="ECO:0000259" key="9">
    <source>
        <dbReference type="Pfam" id="PF01425"/>
    </source>
</evidence>
<keyword evidence="4 8" id="KW-0067">ATP-binding</keyword>
<comment type="similarity">
    <text evidence="1 8">Belongs to the amidase family. GatA subfamily.</text>
</comment>
<dbReference type="Pfam" id="PF01425">
    <property type="entry name" value="Amidase"/>
    <property type="match status" value="1"/>
</dbReference>
<keyword evidence="11" id="KW-1185">Reference proteome</keyword>
<comment type="subunit">
    <text evidence="8">Heterotrimer of A, B and C subunits.</text>
</comment>
<feature type="domain" description="Amidase" evidence="9">
    <location>
        <begin position="25"/>
        <end position="471"/>
    </location>
</feature>
<evidence type="ECO:0000256" key="5">
    <source>
        <dbReference type="ARBA" id="ARBA00022917"/>
    </source>
</evidence>
<keyword evidence="3 8" id="KW-0547">Nucleotide-binding</keyword>
<keyword evidence="5 8" id="KW-0648">Protein biosynthesis</keyword>
<evidence type="ECO:0000256" key="8">
    <source>
        <dbReference type="HAMAP-Rule" id="MF_00120"/>
    </source>
</evidence>
<dbReference type="InterPro" id="IPR036928">
    <property type="entry name" value="AS_sf"/>
</dbReference>
<dbReference type="NCBIfam" id="TIGR00132">
    <property type="entry name" value="gatA"/>
    <property type="match status" value="1"/>
</dbReference>
<evidence type="ECO:0000313" key="11">
    <source>
        <dbReference type="Proteomes" id="UP001235840"/>
    </source>
</evidence>
<dbReference type="Proteomes" id="UP001235840">
    <property type="component" value="Unassembled WGS sequence"/>
</dbReference>
<dbReference type="InterPro" id="IPR020556">
    <property type="entry name" value="Amidase_CS"/>
</dbReference>
<dbReference type="InterPro" id="IPR000120">
    <property type="entry name" value="Amidase"/>
</dbReference>
<evidence type="ECO:0000313" key="10">
    <source>
        <dbReference type="EMBL" id="MDQ0167257.1"/>
    </source>
</evidence>
<feature type="active site" description="Acyl-ester intermediate" evidence="8">
    <location>
        <position position="182"/>
    </location>
</feature>